<feature type="region of interest" description="Disordered" evidence="1">
    <location>
        <begin position="77"/>
        <end position="107"/>
    </location>
</feature>
<dbReference type="Proteomes" id="UP001164746">
    <property type="component" value="Chromosome 7"/>
</dbReference>
<organism evidence="2 3">
    <name type="scientific">Mya arenaria</name>
    <name type="common">Soft-shell clam</name>
    <dbReference type="NCBI Taxonomy" id="6604"/>
    <lineage>
        <taxon>Eukaryota</taxon>
        <taxon>Metazoa</taxon>
        <taxon>Spiralia</taxon>
        <taxon>Lophotrochozoa</taxon>
        <taxon>Mollusca</taxon>
        <taxon>Bivalvia</taxon>
        <taxon>Autobranchia</taxon>
        <taxon>Heteroconchia</taxon>
        <taxon>Euheterodonta</taxon>
        <taxon>Imparidentia</taxon>
        <taxon>Neoheterodontei</taxon>
        <taxon>Myida</taxon>
        <taxon>Myoidea</taxon>
        <taxon>Myidae</taxon>
        <taxon>Mya</taxon>
    </lineage>
</organism>
<evidence type="ECO:0000256" key="1">
    <source>
        <dbReference type="SAM" id="MobiDB-lite"/>
    </source>
</evidence>
<accession>A0ABY7ERG0</accession>
<feature type="region of interest" description="Disordered" evidence="1">
    <location>
        <begin position="136"/>
        <end position="176"/>
    </location>
</feature>
<feature type="compositionally biased region" description="Basic and acidic residues" evidence="1">
    <location>
        <begin position="149"/>
        <end position="158"/>
    </location>
</feature>
<protein>
    <submittedName>
        <fullName evidence="2">Uncharacterized protein</fullName>
    </submittedName>
</protein>
<evidence type="ECO:0000313" key="2">
    <source>
        <dbReference type="EMBL" id="WAR11153.1"/>
    </source>
</evidence>
<sequence>MADEGAERRFFGEIVRNANTYGSTTKPRPKYAKFAKHDISRLDTLQGIALKYGATNTHLIKDDWELLSSDEVRSRSNSELLNSNEDLGARGSDKTEPNVNVGESVNSAKSETAGMDFFSKYDSSIAALKSKVDKLEQNSSRDANLSELIPRRHSDYNKVSHTPPRKFSTGEPDSPVLVIRSNTRSSKLTEPLQMI</sequence>
<dbReference type="EMBL" id="CP111018">
    <property type="protein sequence ID" value="WAR11153.1"/>
    <property type="molecule type" value="Genomic_DNA"/>
</dbReference>
<gene>
    <name evidence="2" type="ORF">MAR_036229</name>
</gene>
<name>A0ABY7ERG0_MYAAR</name>
<reference evidence="2" key="1">
    <citation type="submission" date="2022-11" db="EMBL/GenBank/DDBJ databases">
        <title>Centuries of genome instability and evolution in soft-shell clam transmissible cancer (bioRxiv).</title>
        <authorList>
            <person name="Hart S.F.M."/>
            <person name="Yonemitsu M.A."/>
            <person name="Giersch R.M."/>
            <person name="Beal B.F."/>
            <person name="Arriagada G."/>
            <person name="Davis B.W."/>
            <person name="Ostrander E.A."/>
            <person name="Goff S.P."/>
            <person name="Metzger M.J."/>
        </authorList>
    </citation>
    <scope>NUCLEOTIDE SEQUENCE</scope>
    <source>
        <strain evidence="2">MELC-2E11</strain>
        <tissue evidence="2">Siphon/mantle</tissue>
    </source>
</reference>
<evidence type="ECO:0000313" key="3">
    <source>
        <dbReference type="Proteomes" id="UP001164746"/>
    </source>
</evidence>
<feature type="compositionally biased region" description="Polar residues" evidence="1">
    <location>
        <begin position="97"/>
        <end position="107"/>
    </location>
</feature>
<feature type="compositionally biased region" description="Basic and acidic residues" evidence="1">
    <location>
        <begin position="87"/>
        <end position="96"/>
    </location>
</feature>
<proteinExistence type="predicted"/>
<keyword evidence="3" id="KW-1185">Reference proteome</keyword>